<dbReference type="CDD" id="cd00761">
    <property type="entry name" value="Glyco_tranf_GTA_type"/>
    <property type="match status" value="1"/>
</dbReference>
<comment type="caution">
    <text evidence="1">The sequence shown here is derived from an EMBL/GenBank/DDBJ whole genome shotgun (WGS) entry which is preliminary data.</text>
</comment>
<accession>A0ABQ2WBB8</accession>
<proteinExistence type="predicted"/>
<dbReference type="Gene3D" id="3.90.550.10">
    <property type="entry name" value="Spore Coat Polysaccharide Biosynthesis Protein SpsA, Chain A"/>
    <property type="match status" value="1"/>
</dbReference>
<evidence type="ECO:0000313" key="2">
    <source>
        <dbReference type="Proteomes" id="UP000634667"/>
    </source>
</evidence>
<protein>
    <recommendedName>
        <fullName evidence="3">Glycosyltransferase 2-like domain-containing protein</fullName>
    </recommendedName>
</protein>
<evidence type="ECO:0008006" key="3">
    <source>
        <dbReference type="Google" id="ProtNLM"/>
    </source>
</evidence>
<dbReference type="Proteomes" id="UP000634667">
    <property type="component" value="Unassembled WGS sequence"/>
</dbReference>
<sequence>MKQTESNLSTNSELKKLTEEKNWQEILNLTNGLATIDANTKFFVANAYKELSNFELSLENVEEGLTQQPNSSWGIILKYQTLKKLNRIDEAISFASKKIFESNIDNYSLTSDLIKDLIEKDDFDSAVNINEKRDVFKDKVEKKICICIQSFNKADTLEKLLDSIVKCKDTENFSIIIIQDSWIGSKNESKYKIGFDEVTAVISRHVSTLSECFHNVEIIKNKKNLGTATTCRKLLDYVSSKYDAFAFFEDDCVLADDCLNWINFCVSSAISEYGAHFATCESVFFDYGKKEKPTESKIEELIEISKKLSKYYCKLSFVPSTSFITTSKIWQSYNKIRSFPRGPESLNSYYKKHSQKTIFPIVARAIDIGMEHESGYSIANLGKGNVKEIKNSYAMAKDYGDIRYLEYSENLDLLFSATSNIEEKSIMKLTKIFEI</sequence>
<evidence type="ECO:0000313" key="1">
    <source>
        <dbReference type="EMBL" id="GGW48420.1"/>
    </source>
</evidence>
<name>A0ABQ2WBB8_9ALTE</name>
<gene>
    <name evidence="1" type="ORF">GCM10008111_00010</name>
</gene>
<organism evidence="1 2">
    <name type="scientific">Alishewanella tabrizica</name>
    <dbReference type="NCBI Taxonomy" id="671278"/>
    <lineage>
        <taxon>Bacteria</taxon>
        <taxon>Pseudomonadati</taxon>
        <taxon>Pseudomonadota</taxon>
        <taxon>Gammaproteobacteria</taxon>
        <taxon>Alteromonadales</taxon>
        <taxon>Alteromonadaceae</taxon>
        <taxon>Alishewanella</taxon>
    </lineage>
</organism>
<keyword evidence="2" id="KW-1185">Reference proteome</keyword>
<dbReference type="RefSeq" id="WP_189479229.1">
    <property type="nucleotide sequence ID" value="NZ_BMYR01000001.1"/>
</dbReference>
<dbReference type="SUPFAM" id="SSF53448">
    <property type="entry name" value="Nucleotide-diphospho-sugar transferases"/>
    <property type="match status" value="1"/>
</dbReference>
<reference evidence="2" key="1">
    <citation type="journal article" date="2019" name="Int. J. Syst. Evol. Microbiol.">
        <title>The Global Catalogue of Microorganisms (GCM) 10K type strain sequencing project: providing services to taxonomists for standard genome sequencing and annotation.</title>
        <authorList>
            <consortium name="The Broad Institute Genomics Platform"/>
            <consortium name="The Broad Institute Genome Sequencing Center for Infectious Disease"/>
            <person name="Wu L."/>
            <person name="Ma J."/>
        </authorList>
    </citation>
    <scope>NUCLEOTIDE SEQUENCE [LARGE SCALE GENOMIC DNA]</scope>
    <source>
        <strain evidence="2">KCTC 23723</strain>
    </source>
</reference>
<dbReference type="InterPro" id="IPR029044">
    <property type="entry name" value="Nucleotide-diphossugar_trans"/>
</dbReference>
<dbReference type="EMBL" id="BMYR01000001">
    <property type="protein sequence ID" value="GGW48420.1"/>
    <property type="molecule type" value="Genomic_DNA"/>
</dbReference>